<dbReference type="SUPFAM" id="SSF53041">
    <property type="entry name" value="Resolvase-like"/>
    <property type="match status" value="1"/>
</dbReference>
<dbReference type="PANTHER" id="PTHR30461">
    <property type="entry name" value="DNA-INVERTASE FROM LAMBDOID PROPHAGE"/>
    <property type="match status" value="1"/>
</dbReference>
<dbReference type="InterPro" id="IPR036162">
    <property type="entry name" value="Resolvase-like_N_sf"/>
</dbReference>
<accession>A0A842ELN1</accession>
<dbReference type="GO" id="GO:0000150">
    <property type="term" value="F:DNA strand exchange activity"/>
    <property type="evidence" value="ECO:0007669"/>
    <property type="project" value="InterPro"/>
</dbReference>
<dbReference type="CDD" id="cd00338">
    <property type="entry name" value="Ser_Recombinase"/>
    <property type="match status" value="1"/>
</dbReference>
<evidence type="ECO:0000313" key="4">
    <source>
        <dbReference type="Proteomes" id="UP000553016"/>
    </source>
</evidence>
<dbReference type="Proteomes" id="UP000553016">
    <property type="component" value="Unassembled WGS sequence"/>
</dbReference>
<dbReference type="PANTHER" id="PTHR30461:SF23">
    <property type="entry name" value="DNA RECOMBINASE-RELATED"/>
    <property type="match status" value="1"/>
</dbReference>
<dbReference type="Gene3D" id="3.90.1750.20">
    <property type="entry name" value="Putative Large Serine Recombinase, Chain B, Domain 2"/>
    <property type="match status" value="1"/>
</dbReference>
<dbReference type="InterPro" id="IPR050639">
    <property type="entry name" value="SSR_resolvase"/>
</dbReference>
<dbReference type="RefSeq" id="WP_185540242.1">
    <property type="nucleotide sequence ID" value="NZ_JAARZA010000002.1"/>
</dbReference>
<evidence type="ECO:0000313" key="3">
    <source>
        <dbReference type="EMBL" id="MBC2239810.1"/>
    </source>
</evidence>
<comment type="caution">
    <text evidence="3">The sequence shown here is derived from an EMBL/GenBank/DDBJ whole genome shotgun (WGS) entry which is preliminary data.</text>
</comment>
<dbReference type="Gene3D" id="3.40.50.1390">
    <property type="entry name" value="Resolvase, N-terminal catalytic domain"/>
    <property type="match status" value="1"/>
</dbReference>
<organism evidence="3 4">
    <name type="scientific">Listeria booriae</name>
    <dbReference type="NCBI Taxonomy" id="1552123"/>
    <lineage>
        <taxon>Bacteria</taxon>
        <taxon>Bacillati</taxon>
        <taxon>Bacillota</taxon>
        <taxon>Bacilli</taxon>
        <taxon>Bacillales</taxon>
        <taxon>Listeriaceae</taxon>
        <taxon>Listeria</taxon>
    </lineage>
</organism>
<dbReference type="InterPro" id="IPR025827">
    <property type="entry name" value="Zn_ribbon_recom_dom"/>
</dbReference>
<protein>
    <submittedName>
        <fullName evidence="3">Recombinase family protein</fullName>
    </submittedName>
</protein>
<dbReference type="Pfam" id="PF00239">
    <property type="entry name" value="Resolvase"/>
    <property type="match status" value="1"/>
</dbReference>
<feature type="domain" description="Recombinase" evidence="2">
    <location>
        <begin position="177"/>
        <end position="306"/>
    </location>
</feature>
<name>A0A842ELN1_9LIST</name>
<sequence>MKGFVNMDTSLDIALYLRKSQQDREREAEAAKRGEIYDTLSRHRRELLDIAKKRHYNIIDIFEEVVSGAHLALRPEMNALLENVKARKYDAVLVVDIARLGRGDKVEQGVIERVFKQSDTMIITTTEMFDLNADSGEFSVEVNTFLSRMEYRQIKKRLHAGIMRSTGEGKDVSKKPPYGYRKDENLKLIIHPEEAEIVKYIFQMCIEGKGQMYITNELANMKVPSPSGNETWSNSTINRMIKNPKYKGDQVYGRKQTVRDDNGKVTIREKALESRIVYSPDSHEAIISKEDWDKAQYSISNRSTHTVRKKNLVNVFAGLLRCKKCGKILISNTRSSRSGVYLYCKTPGCDTKGIAMWKVEKALLENLADTLKNINVKDTDGSESSKDKIVKVLQKKLNGLLQEQEKDVVRRENLYDLLEDGTYDKDTFVDRMQVVQERTKEREYQIEELRGNIENAVEDQERRINLVPAVHSALDSYEKAPTAQIKNDILKGIIEAIYYERSDEYSGPLDFTIHVYLLG</sequence>
<evidence type="ECO:0000259" key="2">
    <source>
        <dbReference type="PROSITE" id="PS51737"/>
    </source>
</evidence>
<gene>
    <name evidence="3" type="ORF">HCB35_04930</name>
</gene>
<evidence type="ECO:0000259" key="1">
    <source>
        <dbReference type="PROSITE" id="PS51736"/>
    </source>
</evidence>
<proteinExistence type="predicted"/>
<dbReference type="Pfam" id="PF07508">
    <property type="entry name" value="Recombinase"/>
    <property type="match status" value="1"/>
</dbReference>
<dbReference type="EMBL" id="JAARZA010000002">
    <property type="protein sequence ID" value="MBC2239810.1"/>
    <property type="molecule type" value="Genomic_DNA"/>
</dbReference>
<dbReference type="Pfam" id="PF13408">
    <property type="entry name" value="Zn_ribbon_recom"/>
    <property type="match status" value="1"/>
</dbReference>
<dbReference type="PROSITE" id="PS51736">
    <property type="entry name" value="RECOMBINASES_3"/>
    <property type="match status" value="1"/>
</dbReference>
<dbReference type="SMART" id="SM00857">
    <property type="entry name" value="Resolvase"/>
    <property type="match status" value="1"/>
</dbReference>
<dbReference type="GO" id="GO:0003677">
    <property type="term" value="F:DNA binding"/>
    <property type="evidence" value="ECO:0007669"/>
    <property type="project" value="InterPro"/>
</dbReference>
<dbReference type="InterPro" id="IPR006119">
    <property type="entry name" value="Resolv_N"/>
</dbReference>
<dbReference type="InterPro" id="IPR038109">
    <property type="entry name" value="DNA_bind_recomb_sf"/>
</dbReference>
<feature type="domain" description="Resolvase/invertase-type recombinase catalytic" evidence="1">
    <location>
        <begin position="12"/>
        <end position="169"/>
    </location>
</feature>
<dbReference type="AlphaFoldDB" id="A0A842ELN1"/>
<dbReference type="PROSITE" id="PS51737">
    <property type="entry name" value="RECOMBINASE_DNA_BIND"/>
    <property type="match status" value="1"/>
</dbReference>
<dbReference type="InterPro" id="IPR011109">
    <property type="entry name" value="DNA_bind_recombinase_dom"/>
</dbReference>
<reference evidence="3 4" key="1">
    <citation type="submission" date="2020-03" db="EMBL/GenBank/DDBJ databases">
        <title>Soil Listeria distribution.</title>
        <authorList>
            <person name="Liao J."/>
            <person name="Wiedmann M."/>
        </authorList>
    </citation>
    <scope>NUCLEOTIDE SEQUENCE [LARGE SCALE GENOMIC DNA]</scope>
    <source>
        <strain evidence="3 4">FSL L7-0149</strain>
    </source>
</reference>